<evidence type="ECO:0000256" key="3">
    <source>
        <dbReference type="ARBA" id="ARBA00022795"/>
    </source>
</evidence>
<evidence type="ECO:0000313" key="7">
    <source>
        <dbReference type="Proteomes" id="UP000075653"/>
    </source>
</evidence>
<proteinExistence type="predicted"/>
<keyword evidence="7" id="KW-1185">Reference proteome</keyword>
<dbReference type="PATRIC" id="fig|1789004.3.peg.1093"/>
<organism evidence="6 7">
    <name type="scientific">Ferrovum myxofaciens</name>
    <dbReference type="NCBI Taxonomy" id="416213"/>
    <lineage>
        <taxon>Bacteria</taxon>
        <taxon>Pseudomonadati</taxon>
        <taxon>Pseudomonadota</taxon>
        <taxon>Betaproteobacteria</taxon>
        <taxon>Ferrovales</taxon>
        <taxon>Ferrovaceae</taxon>
        <taxon>Ferrovum</taxon>
    </lineage>
</organism>
<comment type="caution">
    <text evidence="6">The sequence shown here is derived from an EMBL/GenBank/DDBJ whole genome shotgun (WGS) entry which is preliminary data.</text>
</comment>
<evidence type="ECO:0000256" key="5">
    <source>
        <dbReference type="ARBA" id="ARBA00093797"/>
    </source>
</evidence>
<keyword evidence="4" id="KW-0143">Chaperone</keyword>
<dbReference type="Proteomes" id="UP000075653">
    <property type="component" value="Unassembled WGS sequence"/>
</dbReference>
<dbReference type="EMBL" id="LRRD01000015">
    <property type="protein sequence ID" value="KXW58390.1"/>
    <property type="molecule type" value="Genomic_DNA"/>
</dbReference>
<accession>A0A149VYU3</accession>
<dbReference type="Pfam" id="PF05400">
    <property type="entry name" value="FliT"/>
    <property type="match status" value="1"/>
</dbReference>
<evidence type="ECO:0000256" key="1">
    <source>
        <dbReference type="ARBA" id="ARBA00004514"/>
    </source>
</evidence>
<evidence type="ECO:0000256" key="4">
    <source>
        <dbReference type="ARBA" id="ARBA00023186"/>
    </source>
</evidence>
<evidence type="ECO:0000313" key="6">
    <source>
        <dbReference type="EMBL" id="KXW58390.1"/>
    </source>
</evidence>
<evidence type="ECO:0000256" key="2">
    <source>
        <dbReference type="ARBA" id="ARBA00022490"/>
    </source>
</evidence>
<dbReference type="InterPro" id="IPR008622">
    <property type="entry name" value="FliT"/>
</dbReference>
<reference evidence="6 7" key="1">
    <citation type="submission" date="2016-01" db="EMBL/GenBank/DDBJ databases">
        <title>Genome sequence of the acidophilic iron oxidising Ferrovum strain Z-31.</title>
        <authorList>
            <person name="Poehlein A."/>
            <person name="Ullrich S.R."/>
            <person name="Schloemann M."/>
            <person name="Muehling M."/>
            <person name="Daniel R."/>
        </authorList>
    </citation>
    <scope>NUCLEOTIDE SEQUENCE [LARGE SCALE GENOMIC DNA]</scope>
    <source>
        <strain evidence="6 7">Z-31</strain>
    </source>
</reference>
<dbReference type="RefSeq" id="WP_031595826.1">
    <property type="nucleotide sequence ID" value="NZ_CP053676.1"/>
</dbReference>
<keyword evidence="3" id="KW-1005">Bacterial flagellum biogenesis</keyword>
<dbReference type="AlphaFoldDB" id="A0A149VYU3"/>
<comment type="subcellular location">
    <subcellularLocation>
        <location evidence="1">Cytoplasm</location>
        <location evidence="1">Cytosol</location>
    </subcellularLocation>
</comment>
<keyword evidence="6" id="KW-0969">Cilium</keyword>
<sequence length="111" mass="12850">MDLTFPAAVQNYEALSSLMGLMREAAASGQWDQLVALEKKCQERVQIMRQADARSSLEESERARKKALILKILADDASIRQNTQPWMEKLQWALRNTRQERKVRQAYTPSR</sequence>
<keyword evidence="6" id="KW-0966">Cell projection</keyword>
<gene>
    <name evidence="6" type="primary">fliT</name>
    <name evidence="6" type="ORF">FEMY_10790</name>
</gene>
<dbReference type="Gene3D" id="1.20.58.380">
    <property type="entry name" value="Flagellar protein flit"/>
    <property type="match status" value="1"/>
</dbReference>
<protein>
    <recommendedName>
        <fullName evidence="5">Flagellar protein FliT</fullName>
    </recommendedName>
</protein>
<keyword evidence="2" id="KW-0963">Cytoplasm</keyword>
<dbReference type="GeneID" id="301709756"/>
<dbReference type="STRING" id="1789004.FEMY_10790"/>
<dbReference type="OrthoDB" id="8527993at2"/>
<dbReference type="GO" id="GO:0044781">
    <property type="term" value="P:bacterial-type flagellum organization"/>
    <property type="evidence" value="ECO:0007669"/>
    <property type="project" value="UniProtKB-KW"/>
</dbReference>
<name>A0A149VYU3_9PROT</name>
<keyword evidence="6" id="KW-0282">Flagellum</keyword>